<evidence type="ECO:0000313" key="3">
    <source>
        <dbReference type="Proteomes" id="UP001054902"/>
    </source>
</evidence>
<feature type="transmembrane region" description="Helical" evidence="1">
    <location>
        <begin position="26"/>
        <end position="47"/>
    </location>
</feature>
<proteinExistence type="predicted"/>
<comment type="caution">
    <text evidence="2">The sequence shown here is derived from an EMBL/GenBank/DDBJ whole genome shotgun (WGS) entry which is preliminary data.</text>
</comment>
<organism evidence="2 3">
    <name type="scientific">Chaetoceros tenuissimus</name>
    <dbReference type="NCBI Taxonomy" id="426638"/>
    <lineage>
        <taxon>Eukaryota</taxon>
        <taxon>Sar</taxon>
        <taxon>Stramenopiles</taxon>
        <taxon>Ochrophyta</taxon>
        <taxon>Bacillariophyta</taxon>
        <taxon>Coscinodiscophyceae</taxon>
        <taxon>Chaetocerotophycidae</taxon>
        <taxon>Chaetocerotales</taxon>
        <taxon>Chaetocerotaceae</taxon>
        <taxon>Chaetoceros</taxon>
    </lineage>
</organism>
<evidence type="ECO:0008006" key="4">
    <source>
        <dbReference type="Google" id="ProtNLM"/>
    </source>
</evidence>
<evidence type="ECO:0000256" key="1">
    <source>
        <dbReference type="SAM" id="Phobius"/>
    </source>
</evidence>
<reference evidence="2 3" key="1">
    <citation type="journal article" date="2021" name="Sci. Rep.">
        <title>The genome of the diatom Chaetoceros tenuissimus carries an ancient integrated fragment of an extant virus.</title>
        <authorList>
            <person name="Hongo Y."/>
            <person name="Kimura K."/>
            <person name="Takaki Y."/>
            <person name="Yoshida Y."/>
            <person name="Baba S."/>
            <person name="Kobayashi G."/>
            <person name="Nagasaki K."/>
            <person name="Hano T."/>
            <person name="Tomaru Y."/>
        </authorList>
    </citation>
    <scope>NUCLEOTIDE SEQUENCE [LARGE SCALE GENOMIC DNA]</scope>
    <source>
        <strain evidence="2 3">NIES-3715</strain>
    </source>
</reference>
<keyword evidence="1" id="KW-0472">Membrane</keyword>
<dbReference type="AlphaFoldDB" id="A0AAD3DBJ7"/>
<dbReference type="EMBL" id="BLLK01000074">
    <property type="protein sequence ID" value="GFH61378.1"/>
    <property type="molecule type" value="Genomic_DNA"/>
</dbReference>
<evidence type="ECO:0000313" key="2">
    <source>
        <dbReference type="EMBL" id="GFH61378.1"/>
    </source>
</evidence>
<keyword evidence="1" id="KW-0812">Transmembrane</keyword>
<dbReference type="Proteomes" id="UP001054902">
    <property type="component" value="Unassembled WGS sequence"/>
</dbReference>
<accession>A0AAD3DBJ7</accession>
<sequence length="394" mass="44689">MNANTNEHEADVVNTCNNSTIQFPTILPQAFLIAIVLLIAMNAVIVASTRKMSTNVNEQHEGNDLITKSKSNSSIPLPTHILRHCLSFLGSSDNYYFLASVSKDFKTVVEQLYGDNRNTSAESIIATVSRCNHVIDLIMGDTELAEEEKAVIAEKIAKVIFYNDKVVIFEQSVMPKCETSEGIRKIVGYAITERSTEIMRTIIKNKENVQIMKDQMVEDGVPLAVFVSAACDVSMIKELIDHGVEFKGESLVFALNRDDLQTFEYLLDTVEVYTEPLAIIRKALVHQKYIDAFEMLMTKECFRVIDLRIVLLRLVVTSHATLDLVQFLLGHSSHEIEIDESFFRHLIFACIEERRMDLLTYINSSIQEINVESCILFFQAIDDEETVEFLRDLL</sequence>
<gene>
    <name evidence="2" type="ORF">CTEN210_17854</name>
</gene>
<protein>
    <recommendedName>
        <fullName evidence="4">F-box domain-containing protein</fullName>
    </recommendedName>
</protein>
<keyword evidence="3" id="KW-1185">Reference proteome</keyword>
<name>A0AAD3DBJ7_9STRA</name>
<keyword evidence="1" id="KW-1133">Transmembrane helix</keyword>